<dbReference type="RefSeq" id="WP_160681846.1">
    <property type="nucleotide sequence ID" value="NZ_WTYW01000001.1"/>
</dbReference>
<dbReference type="EMBL" id="WTYW01000001">
    <property type="protein sequence ID" value="MXO85441.1"/>
    <property type="molecule type" value="Genomic_DNA"/>
</dbReference>
<dbReference type="Pfam" id="PF07238">
    <property type="entry name" value="PilZ"/>
    <property type="match status" value="1"/>
</dbReference>
<dbReference type="SUPFAM" id="SSF141371">
    <property type="entry name" value="PilZ domain-like"/>
    <property type="match status" value="1"/>
</dbReference>
<accession>A0A844ZA35</accession>
<sequence>MQFKVSEKYEIAAQEDRCGQRTKLTIPGMLRASGGRAFQTVVHDLSISGFSASAINRMHEGQVCWLTLPGLQSLQAQVVWWENCIAGCAFSELLSPIVHDNILQRYSGNRVYRSNV</sequence>
<comment type="caution">
    <text evidence="2">The sequence shown here is derived from an EMBL/GenBank/DDBJ whole genome shotgun (WGS) entry which is preliminary data.</text>
</comment>
<proteinExistence type="predicted"/>
<keyword evidence="3" id="KW-1185">Reference proteome</keyword>
<evidence type="ECO:0000313" key="3">
    <source>
        <dbReference type="Proteomes" id="UP000433104"/>
    </source>
</evidence>
<organism evidence="2 3">
    <name type="scientific">Parapontixanthobacter aurantiacus</name>
    <dbReference type="NCBI Taxonomy" id="1463599"/>
    <lineage>
        <taxon>Bacteria</taxon>
        <taxon>Pseudomonadati</taxon>
        <taxon>Pseudomonadota</taxon>
        <taxon>Alphaproteobacteria</taxon>
        <taxon>Sphingomonadales</taxon>
        <taxon>Erythrobacteraceae</taxon>
        <taxon>Parapontixanthobacter</taxon>
    </lineage>
</organism>
<dbReference type="AlphaFoldDB" id="A0A844ZA35"/>
<dbReference type="Proteomes" id="UP000433104">
    <property type="component" value="Unassembled WGS sequence"/>
</dbReference>
<name>A0A844ZA35_9SPHN</name>
<gene>
    <name evidence="2" type="ORF">GRI38_05300</name>
</gene>
<dbReference type="InterPro" id="IPR009875">
    <property type="entry name" value="PilZ_domain"/>
</dbReference>
<feature type="domain" description="PilZ" evidence="1">
    <location>
        <begin position="16"/>
        <end position="97"/>
    </location>
</feature>
<reference evidence="2 3" key="1">
    <citation type="submission" date="2019-12" db="EMBL/GenBank/DDBJ databases">
        <title>Genomic-based taxomic classification of the family Erythrobacteraceae.</title>
        <authorList>
            <person name="Xu L."/>
        </authorList>
    </citation>
    <scope>NUCLEOTIDE SEQUENCE [LARGE SCALE GENOMIC DNA]</scope>
    <source>
        <strain evidence="2 3">MCCC 1A09962</strain>
    </source>
</reference>
<dbReference type="GO" id="GO:0035438">
    <property type="term" value="F:cyclic-di-GMP binding"/>
    <property type="evidence" value="ECO:0007669"/>
    <property type="project" value="InterPro"/>
</dbReference>
<evidence type="ECO:0000313" key="2">
    <source>
        <dbReference type="EMBL" id="MXO85441.1"/>
    </source>
</evidence>
<evidence type="ECO:0000259" key="1">
    <source>
        <dbReference type="Pfam" id="PF07238"/>
    </source>
</evidence>
<protein>
    <submittedName>
        <fullName evidence="2">PilZ domain-containing protein</fullName>
    </submittedName>
</protein>
<dbReference type="OrthoDB" id="9795572at2"/>